<reference evidence="1 2" key="1">
    <citation type="journal article" date="2023" name="Nucleic Acids Res.">
        <title>The hologenome of Daphnia magna reveals possible DNA methylation and microbiome-mediated evolution of the host genome.</title>
        <authorList>
            <person name="Chaturvedi A."/>
            <person name="Li X."/>
            <person name="Dhandapani V."/>
            <person name="Marshall H."/>
            <person name="Kissane S."/>
            <person name="Cuenca-Cambronero M."/>
            <person name="Asole G."/>
            <person name="Calvet F."/>
            <person name="Ruiz-Romero M."/>
            <person name="Marangio P."/>
            <person name="Guigo R."/>
            <person name="Rago D."/>
            <person name="Mirbahai L."/>
            <person name="Eastwood N."/>
            <person name="Colbourne J.K."/>
            <person name="Zhou J."/>
            <person name="Mallon E."/>
            <person name="Orsini L."/>
        </authorList>
    </citation>
    <scope>NUCLEOTIDE SEQUENCE [LARGE SCALE GENOMIC DNA]</scope>
    <source>
        <strain evidence="1">LRV0_1</strain>
    </source>
</reference>
<organism evidence="1 2">
    <name type="scientific">Daphnia magna</name>
    <dbReference type="NCBI Taxonomy" id="35525"/>
    <lineage>
        <taxon>Eukaryota</taxon>
        <taxon>Metazoa</taxon>
        <taxon>Ecdysozoa</taxon>
        <taxon>Arthropoda</taxon>
        <taxon>Crustacea</taxon>
        <taxon>Branchiopoda</taxon>
        <taxon>Diplostraca</taxon>
        <taxon>Cladocera</taxon>
        <taxon>Anomopoda</taxon>
        <taxon>Daphniidae</taxon>
        <taxon>Daphnia</taxon>
    </lineage>
</organism>
<dbReference type="PANTHER" id="PTHR14540:SF2">
    <property type="entry name" value="INTEGRATOR COMPLEX SUBUNIT 15"/>
    <property type="match status" value="1"/>
</dbReference>
<evidence type="ECO:0000313" key="1">
    <source>
        <dbReference type="EMBL" id="KAK4003445.1"/>
    </source>
</evidence>
<protein>
    <submittedName>
        <fullName evidence="1">Uncharacterized protein</fullName>
    </submittedName>
</protein>
<proteinExistence type="predicted"/>
<evidence type="ECO:0000313" key="2">
    <source>
        <dbReference type="Proteomes" id="UP001234178"/>
    </source>
</evidence>
<dbReference type="InterPro" id="IPR027844">
    <property type="entry name" value="INTS15"/>
</dbReference>
<dbReference type="EMBL" id="JAOYFB010000001">
    <property type="protein sequence ID" value="KAK4003445.1"/>
    <property type="molecule type" value="Genomic_DNA"/>
</dbReference>
<dbReference type="Proteomes" id="UP001234178">
    <property type="component" value="Unassembled WGS sequence"/>
</dbReference>
<dbReference type="PANTHER" id="PTHR14540">
    <property type="entry name" value="INTEGRATOR COMPLEX SUBUNIT 15"/>
    <property type="match status" value="1"/>
</dbReference>
<sequence>MAIAGSPQPELHRMLRRLDFPQSAKEALACLEQLCLPLAHTRPPTSKQLDYIGEIIDEFVFCEIDHKGAKRKRLNPIQELQLLEVLLGYFAAGEDKVILNTVFMMLFTPPHTPSPSPSPSPSGFARADVFTPGTATVTLSDRMRILARLVSAAVASHNLAVLNCTGVWMQQLGCLSQHSLNLSRVFIEDYFVLNTPQSNITSTSCLEELPQLAPHFTACFLTAAAELYGGIDGNRSAYISPPVYLLNTIVNWVSSNPRLCLTPLTLNLQPLLPKGSIVMTSVTPLAGLLKWCVEAPLNPSQEKAFPVKFEKTKDSKLEWDENSNYSQLHASLLESMQERSVLQNQQQLLQAEVISPRHLLTLVRGLLDSCVKNNTNNEKIQLSLDRLAQSVQVAQSSGCLYGNTHELMQALRTLPYNRLLDIVVRRYTIGSGARCVGMDAVFQIIK</sequence>
<gene>
    <name evidence="1" type="ORF">OUZ56_005211</name>
</gene>
<accession>A0ABQ9YSF9</accession>
<name>A0ABQ9YSF9_9CRUS</name>
<dbReference type="Pfam" id="PF14964">
    <property type="entry name" value="INTS15"/>
    <property type="match status" value="1"/>
</dbReference>
<comment type="caution">
    <text evidence="1">The sequence shown here is derived from an EMBL/GenBank/DDBJ whole genome shotgun (WGS) entry which is preliminary data.</text>
</comment>
<keyword evidence="2" id="KW-1185">Reference proteome</keyword>